<protein>
    <submittedName>
        <fullName evidence="1">Uncharacterized protein</fullName>
    </submittedName>
</protein>
<gene>
    <name evidence="1" type="ORF">CLV40_103447</name>
</gene>
<dbReference type="Pfam" id="PF20060">
    <property type="entry name" value="DUF6459"/>
    <property type="match status" value="1"/>
</dbReference>
<keyword evidence="2" id="KW-1185">Reference proteome</keyword>
<dbReference type="RefSeq" id="WP_104478227.1">
    <property type="nucleotide sequence ID" value="NZ_CP154825.1"/>
</dbReference>
<accession>A0A2S6GXC0</accession>
<evidence type="ECO:0000313" key="1">
    <source>
        <dbReference type="EMBL" id="PPK69837.1"/>
    </source>
</evidence>
<dbReference type="InterPro" id="IPR045596">
    <property type="entry name" value="DUF6459"/>
</dbReference>
<organism evidence="1 2">
    <name type="scientific">Actinokineospora auranticolor</name>
    <dbReference type="NCBI Taxonomy" id="155976"/>
    <lineage>
        <taxon>Bacteria</taxon>
        <taxon>Bacillati</taxon>
        <taxon>Actinomycetota</taxon>
        <taxon>Actinomycetes</taxon>
        <taxon>Pseudonocardiales</taxon>
        <taxon>Pseudonocardiaceae</taxon>
        <taxon>Actinokineospora</taxon>
    </lineage>
</organism>
<name>A0A2S6GXC0_9PSEU</name>
<sequence>MRIEPVPDYDTPVPEAFEERWTTPPAWVPGPRWTIATPTRHTTWRMLTMLLEALDGRRPLAHLHASLAPQVYEAMLTRTHNPRTHHRLSTLHTFEPAPGIVEIAATIRVHPLDRTTKWRLQALAGRLEQTSGTWICTLLRPVGF</sequence>
<dbReference type="AlphaFoldDB" id="A0A2S6GXC0"/>
<comment type="caution">
    <text evidence="1">The sequence shown here is derived from an EMBL/GenBank/DDBJ whole genome shotgun (WGS) entry which is preliminary data.</text>
</comment>
<dbReference type="OrthoDB" id="3694049at2"/>
<evidence type="ECO:0000313" key="2">
    <source>
        <dbReference type="Proteomes" id="UP000239203"/>
    </source>
</evidence>
<dbReference type="Proteomes" id="UP000239203">
    <property type="component" value="Unassembled WGS sequence"/>
</dbReference>
<dbReference type="EMBL" id="PTIX01000003">
    <property type="protein sequence ID" value="PPK69837.1"/>
    <property type="molecule type" value="Genomic_DNA"/>
</dbReference>
<reference evidence="1 2" key="1">
    <citation type="submission" date="2018-02" db="EMBL/GenBank/DDBJ databases">
        <title>Genomic Encyclopedia of Archaeal and Bacterial Type Strains, Phase II (KMG-II): from individual species to whole genera.</title>
        <authorList>
            <person name="Goeker M."/>
        </authorList>
    </citation>
    <scope>NUCLEOTIDE SEQUENCE [LARGE SCALE GENOMIC DNA]</scope>
    <source>
        <strain evidence="1 2">YU 961-1</strain>
    </source>
</reference>
<proteinExistence type="predicted"/>